<dbReference type="PANTHER" id="PTHR31569:SF4">
    <property type="entry name" value="SWIM-TYPE DOMAIN-CONTAINING PROTEIN"/>
    <property type="match status" value="1"/>
</dbReference>
<dbReference type="InterPro" id="IPR052579">
    <property type="entry name" value="Zinc_finger_SWIM"/>
</dbReference>
<proteinExistence type="predicted"/>
<gene>
    <name evidence="1" type="ORF">GMARGA_LOCUS29185</name>
</gene>
<dbReference type="Proteomes" id="UP000789901">
    <property type="component" value="Unassembled WGS sequence"/>
</dbReference>
<protein>
    <submittedName>
        <fullName evidence="1">17365_t:CDS:1</fullName>
    </submittedName>
</protein>
<evidence type="ECO:0000313" key="1">
    <source>
        <dbReference type="EMBL" id="CAG8826656.1"/>
    </source>
</evidence>
<reference evidence="1 2" key="1">
    <citation type="submission" date="2021-06" db="EMBL/GenBank/DDBJ databases">
        <authorList>
            <person name="Kallberg Y."/>
            <person name="Tangrot J."/>
            <person name="Rosling A."/>
        </authorList>
    </citation>
    <scope>NUCLEOTIDE SEQUENCE [LARGE SCALE GENOMIC DNA]</scope>
    <source>
        <strain evidence="1 2">120-4 pot B 10/14</strain>
    </source>
</reference>
<sequence>MESEFVYPIFDETCINTDIMELDYIFGTFNDHIHNSTADVIELEDTFETFDEVFVDNSVFKPKNILEMHIDSSIVVSECTFNTFSEACTTIEKYAAQTNAIIILDKTTRNSDKSNYRQALFVCKKQGKYSGVNEEYTTKRIGCSFAIAINYQKRSQKFAITKSILEYNYELCLNATKFSTVARKFDKDNLGLIEKLHDDGLRTKDIFSVRNSVSCKYIHKPNIYNAISHHRQHKLHGLNEIEMLFKTLYDDENILGYIALKAAYSTEHDQDGEFVQGIF</sequence>
<comment type="caution">
    <text evidence="1">The sequence shown here is derived from an EMBL/GenBank/DDBJ whole genome shotgun (WGS) entry which is preliminary data.</text>
</comment>
<keyword evidence="2" id="KW-1185">Reference proteome</keyword>
<evidence type="ECO:0000313" key="2">
    <source>
        <dbReference type="Proteomes" id="UP000789901"/>
    </source>
</evidence>
<dbReference type="PANTHER" id="PTHR31569">
    <property type="entry name" value="SWIM-TYPE DOMAIN-CONTAINING PROTEIN"/>
    <property type="match status" value="1"/>
</dbReference>
<organism evidence="1 2">
    <name type="scientific">Gigaspora margarita</name>
    <dbReference type="NCBI Taxonomy" id="4874"/>
    <lineage>
        <taxon>Eukaryota</taxon>
        <taxon>Fungi</taxon>
        <taxon>Fungi incertae sedis</taxon>
        <taxon>Mucoromycota</taxon>
        <taxon>Glomeromycotina</taxon>
        <taxon>Glomeromycetes</taxon>
        <taxon>Diversisporales</taxon>
        <taxon>Gigasporaceae</taxon>
        <taxon>Gigaspora</taxon>
    </lineage>
</organism>
<name>A0ABN7WCI9_GIGMA</name>
<dbReference type="EMBL" id="CAJVQB010038794">
    <property type="protein sequence ID" value="CAG8826656.1"/>
    <property type="molecule type" value="Genomic_DNA"/>
</dbReference>
<accession>A0ABN7WCI9</accession>